<dbReference type="AlphaFoldDB" id="A0A0A1T9M3"/>
<dbReference type="EMBL" id="CDHN01000006">
    <property type="protein sequence ID" value="CEJ93751.1"/>
    <property type="molecule type" value="Genomic_DNA"/>
</dbReference>
<feature type="signal peptide" evidence="6">
    <location>
        <begin position="1"/>
        <end position="18"/>
    </location>
</feature>
<keyword evidence="6" id="KW-0732">Signal</keyword>
<dbReference type="HOGENOM" id="CLU_021802_3_0_1"/>
<evidence type="ECO:0000256" key="3">
    <source>
        <dbReference type="ARBA" id="ARBA00022723"/>
    </source>
</evidence>
<protein>
    <recommendedName>
        <fullName evidence="7">Peptidase M20 dimerisation domain-containing protein</fullName>
    </recommendedName>
</protein>
<evidence type="ECO:0000256" key="1">
    <source>
        <dbReference type="ARBA" id="ARBA00001947"/>
    </source>
</evidence>
<dbReference type="InterPro" id="IPR001261">
    <property type="entry name" value="ArgE/DapE_CS"/>
</dbReference>
<dbReference type="InterPro" id="IPR050072">
    <property type="entry name" value="Peptidase_M20A"/>
</dbReference>
<evidence type="ECO:0000256" key="4">
    <source>
        <dbReference type="ARBA" id="ARBA00022801"/>
    </source>
</evidence>
<dbReference type="PANTHER" id="PTHR43808:SF30">
    <property type="entry name" value="ACETYLORNITHINE DEACETYLASE"/>
    <property type="match status" value="1"/>
</dbReference>
<dbReference type="CDD" id="cd05652">
    <property type="entry name" value="M20_ArgE_DapE-like_fungal"/>
    <property type="match status" value="1"/>
</dbReference>
<dbReference type="InterPro" id="IPR011650">
    <property type="entry name" value="Peptidase_M20_dimer"/>
</dbReference>
<comment type="similarity">
    <text evidence="2">Belongs to the peptidase M20A family.</text>
</comment>
<dbReference type="PANTHER" id="PTHR43808">
    <property type="entry name" value="ACETYLORNITHINE DEACETYLASE"/>
    <property type="match status" value="1"/>
</dbReference>
<dbReference type="Gene3D" id="3.30.70.360">
    <property type="match status" value="1"/>
</dbReference>
<feature type="chain" id="PRO_5001989979" description="Peptidase M20 dimerisation domain-containing protein" evidence="6">
    <location>
        <begin position="19"/>
        <end position="413"/>
    </location>
</feature>
<sequence>MRAVTILAALVAAPVALCHNDQIPLTPDTLHTVSAADADAPTYRDKLLELHKSLVDIPSITGHESRVGRFLVDYLTERGFTADIQFVTPRSENGKKGEQRFNVIAWPGKTHDPKPKVLVTSHIDVVPPYIEYSISPGSITKDTLIMGRGTNDAKGSVATMVIAVEELMAADKIDDNVMLVFVVDEEVAGLGMKEFSKSLQEHPPKIPQFQAAIFGEPTESKLACGHKGALFCSIEATGIPSHSGYPWLGKSANEIMVRAWAKIQDADLGSSELYGNTTINAGILHGGLAANVVPEKSTVQFAARVAIGPQETGHLIVLERIKKILHEVDPEAFELDCSLGYGSVDCNCDVEGFDKITVNYGTDVPNLKGDFTRYLYGPGSILTAHGRNENVSVGALERAVEDYQKLILHALKQ</sequence>
<accession>A0A0A1T9M3</accession>
<dbReference type="Proteomes" id="UP000039046">
    <property type="component" value="Unassembled WGS sequence"/>
</dbReference>
<proteinExistence type="inferred from homology"/>
<dbReference type="GO" id="GO:0046872">
    <property type="term" value="F:metal ion binding"/>
    <property type="evidence" value="ECO:0007669"/>
    <property type="project" value="UniProtKB-KW"/>
</dbReference>
<evidence type="ECO:0000256" key="2">
    <source>
        <dbReference type="ARBA" id="ARBA00006247"/>
    </source>
</evidence>
<dbReference type="Pfam" id="PF07687">
    <property type="entry name" value="M20_dimer"/>
    <property type="match status" value="1"/>
</dbReference>
<dbReference type="STRING" id="1531966.A0A0A1T9M3"/>
<evidence type="ECO:0000256" key="5">
    <source>
        <dbReference type="ARBA" id="ARBA00022833"/>
    </source>
</evidence>
<dbReference type="InterPro" id="IPR036264">
    <property type="entry name" value="Bact_exopeptidase_dim_dom"/>
</dbReference>
<dbReference type="GO" id="GO:0016787">
    <property type="term" value="F:hydrolase activity"/>
    <property type="evidence" value="ECO:0007669"/>
    <property type="project" value="UniProtKB-KW"/>
</dbReference>
<keyword evidence="9" id="KW-1185">Reference proteome</keyword>
<dbReference type="PROSITE" id="PS00758">
    <property type="entry name" value="ARGE_DAPE_CPG2_1"/>
    <property type="match status" value="1"/>
</dbReference>
<feature type="domain" description="Peptidase M20 dimerisation" evidence="7">
    <location>
        <begin position="225"/>
        <end position="328"/>
    </location>
</feature>
<evidence type="ECO:0000259" key="7">
    <source>
        <dbReference type="Pfam" id="PF07687"/>
    </source>
</evidence>
<comment type="cofactor">
    <cofactor evidence="1">
        <name>Zn(2+)</name>
        <dbReference type="ChEBI" id="CHEBI:29105"/>
    </cofactor>
</comment>
<name>A0A0A1T9M3_9HYPO</name>
<dbReference type="Gene3D" id="3.40.630.10">
    <property type="entry name" value="Zn peptidases"/>
    <property type="match status" value="1"/>
</dbReference>
<dbReference type="SUPFAM" id="SSF55031">
    <property type="entry name" value="Bacterial exopeptidase dimerisation domain"/>
    <property type="match status" value="1"/>
</dbReference>
<dbReference type="OrthoDB" id="3064516at2759"/>
<evidence type="ECO:0000313" key="9">
    <source>
        <dbReference type="Proteomes" id="UP000039046"/>
    </source>
</evidence>
<keyword evidence="3" id="KW-0479">Metal-binding</keyword>
<gene>
    <name evidence="8" type="ORF">VHEMI09320</name>
</gene>
<dbReference type="InterPro" id="IPR002933">
    <property type="entry name" value="Peptidase_M20"/>
</dbReference>
<evidence type="ECO:0000313" key="8">
    <source>
        <dbReference type="EMBL" id="CEJ93751.1"/>
    </source>
</evidence>
<reference evidence="8 9" key="1">
    <citation type="journal article" date="2015" name="Genome Announc.">
        <title>Draft Genome Sequence and Gene Annotation of the Entomopathogenic Fungus Verticillium hemipterigenum.</title>
        <authorList>
            <person name="Horn F."/>
            <person name="Habel A."/>
            <person name="Scharf D.H."/>
            <person name="Dworschak J."/>
            <person name="Brakhage A.A."/>
            <person name="Guthke R."/>
            <person name="Hertweck C."/>
            <person name="Linde J."/>
        </authorList>
    </citation>
    <scope>NUCLEOTIDE SEQUENCE [LARGE SCALE GENOMIC DNA]</scope>
</reference>
<evidence type="ECO:0000256" key="6">
    <source>
        <dbReference type="SAM" id="SignalP"/>
    </source>
</evidence>
<keyword evidence="4" id="KW-0378">Hydrolase</keyword>
<dbReference type="SUPFAM" id="SSF53187">
    <property type="entry name" value="Zn-dependent exopeptidases"/>
    <property type="match status" value="1"/>
</dbReference>
<keyword evidence="5" id="KW-0862">Zinc</keyword>
<dbReference type="Pfam" id="PF01546">
    <property type="entry name" value="Peptidase_M20"/>
    <property type="match status" value="1"/>
</dbReference>
<organism evidence="8 9">
    <name type="scientific">[Torrubiella] hemipterigena</name>
    <dbReference type="NCBI Taxonomy" id="1531966"/>
    <lineage>
        <taxon>Eukaryota</taxon>
        <taxon>Fungi</taxon>
        <taxon>Dikarya</taxon>
        <taxon>Ascomycota</taxon>
        <taxon>Pezizomycotina</taxon>
        <taxon>Sordariomycetes</taxon>
        <taxon>Hypocreomycetidae</taxon>
        <taxon>Hypocreales</taxon>
        <taxon>Clavicipitaceae</taxon>
        <taxon>Clavicipitaceae incertae sedis</taxon>
        <taxon>'Torrubiella' clade</taxon>
    </lineage>
</organism>